<reference evidence="7 8" key="1">
    <citation type="submission" date="2014-02" db="EMBL/GenBank/DDBJ databases">
        <title>Expanding our view of genomic diversity in Candidatus Accumulibacter clades.</title>
        <authorList>
            <person name="Skennerton C.T."/>
            <person name="Barr J.J."/>
            <person name="Slater F.R."/>
            <person name="Bond P.L."/>
            <person name="Tyson G.W."/>
        </authorList>
    </citation>
    <scope>NUCLEOTIDE SEQUENCE [LARGE SCALE GENOMIC DNA]</scope>
    <source>
        <strain evidence="8">BA-92</strain>
    </source>
</reference>
<dbReference type="SMART" id="SM01009">
    <property type="entry name" value="AlkA_N"/>
    <property type="match status" value="1"/>
</dbReference>
<dbReference type="GO" id="GO:0032131">
    <property type="term" value="F:alkylated DNA binding"/>
    <property type="evidence" value="ECO:0007669"/>
    <property type="project" value="TreeGrafter"/>
</dbReference>
<dbReference type="STRING" id="1454003.AW10_00730"/>
<name>A0A011PZ87_9PROT</name>
<organism evidence="7 8">
    <name type="scientific">Candidatus Accumulibacter appositus</name>
    <dbReference type="NCBI Taxonomy" id="1454003"/>
    <lineage>
        <taxon>Bacteria</taxon>
        <taxon>Pseudomonadati</taxon>
        <taxon>Pseudomonadota</taxon>
        <taxon>Betaproteobacteria</taxon>
        <taxon>Candidatus Accumulibacter</taxon>
    </lineage>
</organism>
<evidence type="ECO:0000256" key="2">
    <source>
        <dbReference type="ARBA" id="ARBA00012000"/>
    </source>
</evidence>
<dbReference type="PANTHER" id="PTHR43003">
    <property type="entry name" value="DNA-3-METHYLADENINE GLYCOSYLASE"/>
    <property type="match status" value="1"/>
</dbReference>
<dbReference type="GO" id="GO:0005737">
    <property type="term" value="C:cytoplasm"/>
    <property type="evidence" value="ECO:0007669"/>
    <property type="project" value="TreeGrafter"/>
</dbReference>
<accession>A0A011PZ87</accession>
<dbReference type="EC" id="3.2.2.21" evidence="2"/>
<keyword evidence="3" id="KW-0227">DNA damage</keyword>
<dbReference type="Gene3D" id="1.10.340.30">
    <property type="entry name" value="Hypothetical protein, domain 2"/>
    <property type="match status" value="1"/>
</dbReference>
<dbReference type="AlphaFoldDB" id="A0A011PZ87"/>
<dbReference type="PANTHER" id="PTHR43003:SF13">
    <property type="entry name" value="DNA-3-METHYLADENINE GLYCOSYLASE 2"/>
    <property type="match status" value="1"/>
</dbReference>
<evidence type="ECO:0000259" key="5">
    <source>
        <dbReference type="SMART" id="SM00478"/>
    </source>
</evidence>
<dbReference type="Proteomes" id="UP000021816">
    <property type="component" value="Unassembled WGS sequence"/>
</dbReference>
<comment type="caution">
    <text evidence="7">The sequence shown here is derived from an EMBL/GenBank/DDBJ whole genome shotgun (WGS) entry which is preliminary data.</text>
</comment>
<evidence type="ECO:0000313" key="8">
    <source>
        <dbReference type="Proteomes" id="UP000021816"/>
    </source>
</evidence>
<dbReference type="GO" id="GO:0006307">
    <property type="term" value="P:DNA alkylation repair"/>
    <property type="evidence" value="ECO:0007669"/>
    <property type="project" value="TreeGrafter"/>
</dbReference>
<dbReference type="Pfam" id="PF06029">
    <property type="entry name" value="AlkA_N"/>
    <property type="match status" value="1"/>
</dbReference>
<dbReference type="SMART" id="SM00478">
    <property type="entry name" value="ENDO3c"/>
    <property type="match status" value="1"/>
</dbReference>
<dbReference type="SUPFAM" id="SSF48150">
    <property type="entry name" value="DNA-glycosylase"/>
    <property type="match status" value="1"/>
</dbReference>
<feature type="domain" description="DNA-3-methyladenine glycosylase AlkA N-terminal" evidence="6">
    <location>
        <begin position="8"/>
        <end position="124"/>
    </location>
</feature>
<keyword evidence="7" id="KW-0326">Glycosidase</keyword>
<dbReference type="GO" id="GO:0032993">
    <property type="term" value="C:protein-DNA complex"/>
    <property type="evidence" value="ECO:0007669"/>
    <property type="project" value="TreeGrafter"/>
</dbReference>
<dbReference type="InterPro" id="IPR051912">
    <property type="entry name" value="Alkylbase_DNA_Glycosylase/TA"/>
</dbReference>
<evidence type="ECO:0000256" key="3">
    <source>
        <dbReference type="ARBA" id="ARBA00022763"/>
    </source>
</evidence>
<dbReference type="InterPro" id="IPR010316">
    <property type="entry name" value="AlkA_N"/>
</dbReference>
<evidence type="ECO:0000256" key="4">
    <source>
        <dbReference type="ARBA" id="ARBA00023204"/>
    </source>
</evidence>
<dbReference type="PATRIC" id="fig|1454003.3.peg.747"/>
<evidence type="ECO:0000313" key="7">
    <source>
        <dbReference type="EMBL" id="EXI82282.1"/>
    </source>
</evidence>
<evidence type="ECO:0000259" key="6">
    <source>
        <dbReference type="SMART" id="SM01009"/>
    </source>
</evidence>
<gene>
    <name evidence="7" type="primary">alkA</name>
    <name evidence="7" type="ORF">AW10_00730</name>
</gene>
<evidence type="ECO:0000256" key="1">
    <source>
        <dbReference type="ARBA" id="ARBA00000086"/>
    </source>
</evidence>
<dbReference type="GO" id="GO:0006285">
    <property type="term" value="P:base-excision repair, AP site formation"/>
    <property type="evidence" value="ECO:0007669"/>
    <property type="project" value="TreeGrafter"/>
</dbReference>
<keyword evidence="4" id="KW-0234">DNA repair</keyword>
<dbReference type="GO" id="GO:0043916">
    <property type="term" value="F:DNA-7-methylguanine glycosylase activity"/>
    <property type="evidence" value="ECO:0007669"/>
    <property type="project" value="TreeGrafter"/>
</dbReference>
<dbReference type="Pfam" id="PF00730">
    <property type="entry name" value="HhH-GPD"/>
    <property type="match status" value="1"/>
</dbReference>
<feature type="domain" description="HhH-GPD" evidence="5">
    <location>
        <begin position="134"/>
        <end position="296"/>
    </location>
</feature>
<keyword evidence="7" id="KW-0378">Hydrolase</keyword>
<dbReference type="EMBL" id="JEMX01000012">
    <property type="protein sequence ID" value="EXI82282.1"/>
    <property type="molecule type" value="Genomic_DNA"/>
</dbReference>
<dbReference type="GO" id="GO:0008725">
    <property type="term" value="F:DNA-3-methyladenine glycosylase activity"/>
    <property type="evidence" value="ECO:0007669"/>
    <property type="project" value="TreeGrafter"/>
</dbReference>
<dbReference type="InterPro" id="IPR037046">
    <property type="entry name" value="AlkA_N_sf"/>
</dbReference>
<dbReference type="InterPro" id="IPR011257">
    <property type="entry name" value="DNA_glycosylase"/>
</dbReference>
<comment type="catalytic activity">
    <reaction evidence="1">
        <text>Hydrolysis of alkylated DNA, releasing 3-methyladenine, 3-methylguanine, 7-methylguanine and 7-methyladenine.</text>
        <dbReference type="EC" id="3.2.2.21"/>
    </reaction>
</comment>
<protein>
    <recommendedName>
        <fullName evidence="2">DNA-3-methyladenine glycosylase II</fullName>
        <ecNumber evidence="2">3.2.2.21</ecNumber>
    </recommendedName>
</protein>
<dbReference type="Gene3D" id="3.30.310.20">
    <property type="entry name" value="DNA-3-methyladenine glycosylase AlkA, N-terminal domain"/>
    <property type="match status" value="1"/>
</dbReference>
<dbReference type="CDD" id="cd00056">
    <property type="entry name" value="ENDO3c"/>
    <property type="match status" value="1"/>
</dbReference>
<dbReference type="InterPro" id="IPR003265">
    <property type="entry name" value="HhH-GPD_domain"/>
</dbReference>
<proteinExistence type="predicted"/>
<sequence length="298" mass="32349">MTALFSCAIPLPASFRAGDILAFHRRDPLRISERVTETSLHKGLLWAQAPACLSISFAAGVAKAELAVDSNLAMSGEADFQAMLRRMLGLTQDVEQFESKYHQHPQLGTLLAQHPGLRVPLTATPFEALTWAIIGQQISVRAAVSIRRKLIIAVALRHSSGLLCYPGANEIAALAEEDLRQAGFSMNKARSLRALSRLVASGELPLGEWLVTLPVDEIREQLLAVRGIGPWTVNYALLRGFGSLDGSLHGDVAVRRGLQSLLASPDRISEAQARGWLAQFSPWRALVAAHLWAMPAKA</sequence>